<dbReference type="KEGG" id="mde:101890638"/>
<dbReference type="InterPro" id="IPR036236">
    <property type="entry name" value="Znf_C2H2_sf"/>
</dbReference>
<reference evidence="7" key="2">
    <citation type="submission" date="2025-04" db="UniProtKB">
        <authorList>
            <consortium name="RefSeq"/>
        </authorList>
    </citation>
    <scope>IDENTIFICATION</scope>
    <source>
        <strain evidence="7 8">Aabys</strain>
        <tissue evidence="8 9">Whole body</tissue>
    </source>
</reference>
<reference evidence="5" key="1">
    <citation type="submission" date="2020-05" db="UniProtKB">
        <authorList>
            <consortium name="EnsemblMetazoa"/>
        </authorList>
    </citation>
    <scope>IDENTIFICATION</scope>
    <source>
        <strain evidence="5">Aabys</strain>
    </source>
</reference>
<accession>A0A1I8NBU7</accession>
<keyword evidence="6" id="KW-1185">Reference proteome</keyword>
<dbReference type="OrthoDB" id="10069248at2759"/>
<evidence type="ECO:0000313" key="6">
    <source>
        <dbReference type="Proteomes" id="UP001652621"/>
    </source>
</evidence>
<protein>
    <submittedName>
        <fullName evidence="7 8">Gametocyte-specific factor 1 homolog</fullName>
    </submittedName>
</protein>
<dbReference type="RefSeq" id="XP_058985813.1">
    <property type="nucleotide sequence ID" value="XM_059129830.1"/>
</dbReference>
<evidence type="ECO:0000256" key="1">
    <source>
        <dbReference type="ARBA" id="ARBA00022723"/>
    </source>
</evidence>
<dbReference type="VEuPathDB" id="VectorBase:MDOMA2_019598"/>
<dbReference type="RefSeq" id="XP_005177542.1">
    <property type="nucleotide sequence ID" value="XM_005177485.3"/>
</dbReference>
<evidence type="ECO:0000256" key="2">
    <source>
        <dbReference type="ARBA" id="ARBA00022771"/>
    </source>
</evidence>
<dbReference type="VEuPathDB" id="VectorBase:MDOA013616"/>
<evidence type="ECO:0000259" key="4">
    <source>
        <dbReference type="PROSITE" id="PS51800"/>
    </source>
</evidence>
<dbReference type="AlphaFoldDB" id="A0A1I8NBU7"/>
<dbReference type="PANTHER" id="PTHR21402:SF5">
    <property type="entry name" value="GAMETOCYTE SPECIFIC FACTOR 1"/>
    <property type="match status" value="1"/>
</dbReference>
<sequence>MSVPESAVGSETELLQCPYEISHMIMRKRFQVHLVRCRKNHPKAEVVTCPFNVTHRVNKVELEWHLSNCFDRKSFENFRNRPAPVVGLSSSIDRTFCESDSTHRSLCTSIASDVTIVGGEFVESSESWDDDPHVPSYNPTDYINKADVLRLPVGMTPSERNAFRLAERKRLQSLAK</sequence>
<dbReference type="PROSITE" id="PS51800">
    <property type="entry name" value="ZF_CHHC_U11_48K"/>
    <property type="match status" value="2"/>
</dbReference>
<dbReference type="InterPro" id="IPR022776">
    <property type="entry name" value="TRM13/UPF0224_CHHC_Znf_dom"/>
</dbReference>
<dbReference type="Proteomes" id="UP001652621">
    <property type="component" value="Unplaced"/>
</dbReference>
<evidence type="ECO:0000313" key="9">
    <source>
        <dbReference type="RefSeq" id="XP_058985813.1"/>
    </source>
</evidence>
<name>A0A1I8NBU7_MUSDO</name>
<dbReference type="RefSeq" id="XP_058985801.1">
    <property type="nucleotide sequence ID" value="XM_059129818.1"/>
</dbReference>
<proteinExistence type="predicted"/>
<dbReference type="Pfam" id="PF05253">
    <property type="entry name" value="zf-U11-48K"/>
    <property type="match status" value="2"/>
</dbReference>
<dbReference type="VEuPathDB" id="VectorBase:MDOMA2_021269"/>
<evidence type="ECO:0000256" key="3">
    <source>
        <dbReference type="ARBA" id="ARBA00022833"/>
    </source>
</evidence>
<keyword evidence="2" id="KW-0863">Zinc-finger</keyword>
<keyword evidence="1" id="KW-0479">Metal-binding</keyword>
<gene>
    <name evidence="5" type="primary">101890638</name>
    <name evidence="7" type="synonym">LOC101890638</name>
    <name evidence="8" type="synonym">LOC131805981</name>
    <name evidence="9" type="synonym">LOC131805990</name>
</gene>
<dbReference type="GeneID" id="101890638"/>
<dbReference type="EnsemblMetazoa" id="MDOA013616-RA">
    <property type="protein sequence ID" value="MDOA013616-PA"/>
    <property type="gene ID" value="MDOA013616"/>
</dbReference>
<feature type="domain" description="CHHC U11-48K-type" evidence="4">
    <location>
        <begin position="14"/>
        <end position="41"/>
    </location>
</feature>
<evidence type="ECO:0000313" key="5">
    <source>
        <dbReference type="EnsemblMetazoa" id="MDOA013616-PA"/>
    </source>
</evidence>
<evidence type="ECO:0000313" key="8">
    <source>
        <dbReference type="RefSeq" id="XP_058985801.1"/>
    </source>
</evidence>
<feature type="domain" description="CHHC U11-48K-type" evidence="4">
    <location>
        <begin position="46"/>
        <end position="73"/>
    </location>
</feature>
<dbReference type="VEuPathDB" id="VectorBase:MDOMA2_005789"/>
<keyword evidence="3" id="KW-0862">Zinc</keyword>
<dbReference type="eggNOG" id="KOG4376">
    <property type="taxonomic scope" value="Eukaryota"/>
</dbReference>
<dbReference type="PANTHER" id="PTHR21402">
    <property type="entry name" value="GAMETOCYTE SPECIFIC FACTOR 1-RELATED"/>
    <property type="match status" value="1"/>
</dbReference>
<dbReference type="SUPFAM" id="SSF57667">
    <property type="entry name" value="beta-beta-alpha zinc fingers"/>
    <property type="match status" value="2"/>
</dbReference>
<organism evidence="5">
    <name type="scientific">Musca domestica</name>
    <name type="common">House fly</name>
    <dbReference type="NCBI Taxonomy" id="7370"/>
    <lineage>
        <taxon>Eukaryota</taxon>
        <taxon>Metazoa</taxon>
        <taxon>Ecdysozoa</taxon>
        <taxon>Arthropoda</taxon>
        <taxon>Hexapoda</taxon>
        <taxon>Insecta</taxon>
        <taxon>Pterygota</taxon>
        <taxon>Neoptera</taxon>
        <taxon>Endopterygota</taxon>
        <taxon>Diptera</taxon>
        <taxon>Brachycera</taxon>
        <taxon>Muscomorpha</taxon>
        <taxon>Muscoidea</taxon>
        <taxon>Muscidae</taxon>
        <taxon>Musca</taxon>
    </lineage>
</organism>
<evidence type="ECO:0000313" key="7">
    <source>
        <dbReference type="RefSeq" id="XP_005177542.1"/>
    </source>
</evidence>
<dbReference type="InterPro" id="IPR051591">
    <property type="entry name" value="UPF0224_FAM112_RNA_Proc"/>
</dbReference>
<dbReference type="GO" id="GO:0008270">
    <property type="term" value="F:zinc ion binding"/>
    <property type="evidence" value="ECO:0007669"/>
    <property type="project" value="UniProtKB-KW"/>
</dbReference>